<organism evidence="1 2">
    <name type="scientific">Sphaerodactylus townsendi</name>
    <dbReference type="NCBI Taxonomy" id="933632"/>
    <lineage>
        <taxon>Eukaryota</taxon>
        <taxon>Metazoa</taxon>
        <taxon>Chordata</taxon>
        <taxon>Craniata</taxon>
        <taxon>Vertebrata</taxon>
        <taxon>Euteleostomi</taxon>
        <taxon>Lepidosauria</taxon>
        <taxon>Squamata</taxon>
        <taxon>Bifurcata</taxon>
        <taxon>Gekkota</taxon>
        <taxon>Sphaerodactylidae</taxon>
        <taxon>Sphaerodactylus</taxon>
    </lineage>
</organism>
<accession>A0ACB8FXZ8</accession>
<gene>
    <name evidence="1" type="ORF">K3G42_001158</name>
</gene>
<protein>
    <submittedName>
        <fullName evidence="1">Uncharacterized protein</fullName>
    </submittedName>
</protein>
<comment type="caution">
    <text evidence="1">The sequence shown here is derived from an EMBL/GenBank/DDBJ whole genome shotgun (WGS) entry which is preliminary data.</text>
</comment>
<sequence>MYPGSLRCNNHSLPAQNFASTTPYSDYMGYHQVQNVDSRGQPAGSWGLHYSTPREEWNAYGPGPSSTATTTNLSSSSPGQISYTSGNYSTLNPAGLGALPPVDTINTEQISPHSPRHSSYEWMRKTVQSTSTGNGAKEMKQTSRRPFAGVPRMRLHLFRGLHEEGEGEPDLDAMLIYRVSCTN</sequence>
<dbReference type="EMBL" id="CM037626">
    <property type="protein sequence ID" value="KAH8011528.1"/>
    <property type="molecule type" value="Genomic_DNA"/>
</dbReference>
<evidence type="ECO:0000313" key="1">
    <source>
        <dbReference type="EMBL" id="KAH8011528.1"/>
    </source>
</evidence>
<keyword evidence="2" id="KW-1185">Reference proteome</keyword>
<dbReference type="Proteomes" id="UP000827872">
    <property type="component" value="Linkage Group LG13"/>
</dbReference>
<name>A0ACB8FXZ8_9SAUR</name>
<reference evidence="1" key="1">
    <citation type="submission" date="2021-08" db="EMBL/GenBank/DDBJ databases">
        <title>The first chromosome-level gecko genome reveals the dynamic sex chromosomes of Neotropical dwarf geckos (Sphaerodactylidae: Sphaerodactylus).</title>
        <authorList>
            <person name="Pinto B.J."/>
            <person name="Keating S.E."/>
            <person name="Gamble T."/>
        </authorList>
    </citation>
    <scope>NUCLEOTIDE SEQUENCE</scope>
    <source>
        <strain evidence="1">TG3544</strain>
    </source>
</reference>
<proteinExistence type="predicted"/>
<evidence type="ECO:0000313" key="2">
    <source>
        <dbReference type="Proteomes" id="UP000827872"/>
    </source>
</evidence>